<dbReference type="InterPro" id="IPR000300">
    <property type="entry name" value="IPPc"/>
</dbReference>
<proteinExistence type="predicted"/>
<keyword evidence="2" id="KW-0255">Endonuclease</keyword>
<dbReference type="SUPFAM" id="SSF56219">
    <property type="entry name" value="DNase I-like"/>
    <property type="match status" value="1"/>
</dbReference>
<dbReference type="InterPro" id="IPR036691">
    <property type="entry name" value="Endo/exonu/phosph_ase_sf"/>
</dbReference>
<keyword evidence="2" id="KW-0378">Hydrolase</keyword>
<keyword evidence="3" id="KW-1185">Reference proteome</keyword>
<dbReference type="Proteomes" id="UP000274822">
    <property type="component" value="Unassembled WGS sequence"/>
</dbReference>
<gene>
    <name evidence="2" type="ORF">BC938DRAFT_479014</name>
</gene>
<evidence type="ECO:0000259" key="1">
    <source>
        <dbReference type="SMART" id="SM00128"/>
    </source>
</evidence>
<accession>A0A433QLT7</accession>
<dbReference type="EMBL" id="RBNJ01003600">
    <property type="protein sequence ID" value="RUS30746.1"/>
    <property type="molecule type" value="Genomic_DNA"/>
</dbReference>
<evidence type="ECO:0000313" key="2">
    <source>
        <dbReference type="EMBL" id="RUS30746.1"/>
    </source>
</evidence>
<dbReference type="GO" id="GO:0004519">
    <property type="term" value="F:endonuclease activity"/>
    <property type="evidence" value="ECO:0007669"/>
    <property type="project" value="UniProtKB-KW"/>
</dbReference>
<dbReference type="InterPro" id="IPR046985">
    <property type="entry name" value="IP5"/>
</dbReference>
<comment type="caution">
    <text evidence="2">The sequence shown here is derived from an EMBL/GenBank/DDBJ whole genome shotgun (WGS) entry which is preliminary data.</text>
</comment>
<dbReference type="SMART" id="SM00128">
    <property type="entry name" value="IPPc"/>
    <property type="match status" value="1"/>
</dbReference>
<dbReference type="PANTHER" id="PTHR11200:SF240">
    <property type="entry name" value="INOSITOL POLYPHOSPHATE 5-PHOSPHATASE C9G1.10C-RELATED"/>
    <property type="match status" value="1"/>
</dbReference>
<keyword evidence="2" id="KW-0269">Exonuclease</keyword>
<keyword evidence="2" id="KW-0540">Nuclease</keyword>
<name>A0A433QLT7_9FUNG</name>
<reference evidence="2 3" key="1">
    <citation type="journal article" date="2018" name="New Phytol.">
        <title>Phylogenomics of Endogonaceae and evolution of mycorrhizas within Mucoromycota.</title>
        <authorList>
            <person name="Chang Y."/>
            <person name="Desiro A."/>
            <person name="Na H."/>
            <person name="Sandor L."/>
            <person name="Lipzen A."/>
            <person name="Clum A."/>
            <person name="Barry K."/>
            <person name="Grigoriev I.V."/>
            <person name="Martin F.M."/>
            <person name="Stajich J.E."/>
            <person name="Smith M.E."/>
            <person name="Bonito G."/>
            <person name="Spatafora J.W."/>
        </authorList>
    </citation>
    <scope>NUCLEOTIDE SEQUENCE [LARGE SCALE GENOMIC DNA]</scope>
    <source>
        <strain evidence="2 3">AD002</strain>
    </source>
</reference>
<dbReference type="Gene3D" id="3.60.10.10">
    <property type="entry name" value="Endonuclease/exonuclease/phosphatase"/>
    <property type="match status" value="1"/>
</dbReference>
<evidence type="ECO:0000313" key="3">
    <source>
        <dbReference type="Proteomes" id="UP000274822"/>
    </source>
</evidence>
<dbReference type="PANTHER" id="PTHR11200">
    <property type="entry name" value="INOSITOL 5-PHOSPHATASE"/>
    <property type="match status" value="1"/>
</dbReference>
<organism evidence="2 3">
    <name type="scientific">Jimgerdemannia flammicorona</name>
    <dbReference type="NCBI Taxonomy" id="994334"/>
    <lineage>
        <taxon>Eukaryota</taxon>
        <taxon>Fungi</taxon>
        <taxon>Fungi incertae sedis</taxon>
        <taxon>Mucoromycota</taxon>
        <taxon>Mucoromycotina</taxon>
        <taxon>Endogonomycetes</taxon>
        <taxon>Endogonales</taxon>
        <taxon>Endogonaceae</taxon>
        <taxon>Jimgerdemannia</taxon>
    </lineage>
</organism>
<dbReference type="AlphaFoldDB" id="A0A433QLT7"/>
<dbReference type="GO" id="GO:0004439">
    <property type="term" value="F:phosphatidylinositol-4,5-bisphosphate 5-phosphatase activity"/>
    <property type="evidence" value="ECO:0007669"/>
    <property type="project" value="TreeGrafter"/>
</dbReference>
<dbReference type="Pfam" id="PF22669">
    <property type="entry name" value="Exo_endo_phos2"/>
    <property type="match status" value="1"/>
</dbReference>
<protein>
    <submittedName>
        <fullName evidence="2">Endonuclease/exonuclease/phosphatase</fullName>
    </submittedName>
</protein>
<sequence>MQGGIAIRFLFDDSSICLVNCHLGAGQSHVLQRNQDADHILQGAELDALPDKDVFGNGGDGSMVLDHEICIFSGDLNYRIDLPRDRVIRAVEGPAADWPTQQAILFEQDQLRKQQNSNQLFRLSAFHEAPITFTPTYKYDPGTDHYDRSEKKRIPAWCDRVLFRGDRVKNISYQRFECRVSDHRPISAGFEVQVKTIDPRKRDEVRGKVEAKWADTLERKIMESKVRYLVGYGYRAEEVERTLEQSRWIVNRALELLGRDQGVLAE</sequence>
<dbReference type="GO" id="GO:0046856">
    <property type="term" value="P:phosphatidylinositol dephosphorylation"/>
    <property type="evidence" value="ECO:0007669"/>
    <property type="project" value="InterPro"/>
</dbReference>
<feature type="domain" description="Inositol polyphosphate-related phosphatase" evidence="1">
    <location>
        <begin position="1"/>
        <end position="198"/>
    </location>
</feature>
<dbReference type="GO" id="GO:0004527">
    <property type="term" value="F:exonuclease activity"/>
    <property type="evidence" value="ECO:0007669"/>
    <property type="project" value="UniProtKB-KW"/>
</dbReference>